<dbReference type="Gene3D" id="3.40.50.1820">
    <property type="entry name" value="alpha/beta hydrolase"/>
    <property type="match status" value="2"/>
</dbReference>
<dbReference type="InterPro" id="IPR050466">
    <property type="entry name" value="Carboxylest/Gibb_receptor"/>
</dbReference>
<dbReference type="AlphaFoldDB" id="A0A5N5FYF6"/>
<proteinExistence type="inferred from homology"/>
<comment type="similarity">
    <text evidence="1">Belongs to the 'GDXG' lipolytic enzyme family.</text>
</comment>
<accession>A0A5N5FYF6</accession>
<evidence type="ECO:0000313" key="3">
    <source>
        <dbReference type="EMBL" id="KAB2606192.1"/>
    </source>
</evidence>
<feature type="domain" description="Alpha/beta hydrolase fold-3" evidence="2">
    <location>
        <begin position="100"/>
        <end position="160"/>
    </location>
</feature>
<dbReference type="GO" id="GO:0009860">
    <property type="term" value="P:pollen tube growth"/>
    <property type="evidence" value="ECO:0007669"/>
    <property type="project" value="TreeGrafter"/>
</dbReference>
<dbReference type="PANTHER" id="PTHR23024">
    <property type="entry name" value="ARYLACETAMIDE DEACETYLASE"/>
    <property type="match status" value="1"/>
</dbReference>
<gene>
    <name evidence="3" type="ORF">D8674_005909</name>
</gene>
<reference evidence="3 4" key="3">
    <citation type="submission" date="2019-11" db="EMBL/GenBank/DDBJ databases">
        <title>A de novo genome assembly of a pear dwarfing rootstock.</title>
        <authorList>
            <person name="Wang F."/>
            <person name="Wang J."/>
            <person name="Li S."/>
            <person name="Zhang Y."/>
            <person name="Fang M."/>
            <person name="Ma L."/>
            <person name="Zhao Y."/>
            <person name="Jiang S."/>
        </authorList>
    </citation>
    <scope>NUCLEOTIDE SEQUENCE [LARGE SCALE GENOMIC DNA]</scope>
    <source>
        <strain evidence="3">S2</strain>
        <tissue evidence="3">Leaf</tissue>
    </source>
</reference>
<dbReference type="EMBL" id="SMOL01000559">
    <property type="protein sequence ID" value="KAB2606192.1"/>
    <property type="molecule type" value="Genomic_DNA"/>
</dbReference>
<dbReference type="OrthoDB" id="408631at2759"/>
<dbReference type="InterPro" id="IPR013094">
    <property type="entry name" value="AB_hydrolase_3"/>
</dbReference>
<dbReference type="PANTHER" id="PTHR23024:SF24">
    <property type="entry name" value="ALPHA_BETA HYDROLASE FOLD-3 DOMAIN-CONTAINING PROTEIN"/>
    <property type="match status" value="1"/>
</dbReference>
<reference evidence="3 4" key="1">
    <citation type="submission" date="2019-09" db="EMBL/GenBank/DDBJ databases">
        <authorList>
            <person name="Ou C."/>
        </authorList>
    </citation>
    <scope>NUCLEOTIDE SEQUENCE [LARGE SCALE GENOMIC DNA]</scope>
    <source>
        <strain evidence="3">S2</strain>
        <tissue evidence="3">Leaf</tissue>
    </source>
</reference>
<organism evidence="3 4">
    <name type="scientific">Pyrus ussuriensis x Pyrus communis</name>
    <dbReference type="NCBI Taxonomy" id="2448454"/>
    <lineage>
        <taxon>Eukaryota</taxon>
        <taxon>Viridiplantae</taxon>
        <taxon>Streptophyta</taxon>
        <taxon>Embryophyta</taxon>
        <taxon>Tracheophyta</taxon>
        <taxon>Spermatophyta</taxon>
        <taxon>Magnoliopsida</taxon>
        <taxon>eudicotyledons</taxon>
        <taxon>Gunneridae</taxon>
        <taxon>Pentapetalae</taxon>
        <taxon>rosids</taxon>
        <taxon>fabids</taxon>
        <taxon>Rosales</taxon>
        <taxon>Rosaceae</taxon>
        <taxon>Amygdaloideae</taxon>
        <taxon>Maleae</taxon>
        <taxon>Pyrus</taxon>
    </lineage>
</organism>
<dbReference type="GO" id="GO:0052689">
    <property type="term" value="F:carboxylic ester hydrolase activity"/>
    <property type="evidence" value="ECO:0007669"/>
    <property type="project" value="TreeGrafter"/>
</dbReference>
<name>A0A5N5FYF6_9ROSA</name>
<evidence type="ECO:0000256" key="1">
    <source>
        <dbReference type="ARBA" id="ARBA00010515"/>
    </source>
</evidence>
<dbReference type="Proteomes" id="UP000327157">
    <property type="component" value="Chromosome 11"/>
</dbReference>
<dbReference type="InterPro" id="IPR029058">
    <property type="entry name" value="AB_hydrolase_fold"/>
</dbReference>
<comment type="caution">
    <text evidence="3">The sequence shown here is derived from an EMBL/GenBank/DDBJ whole genome shotgun (WGS) entry which is preliminary data.</text>
</comment>
<keyword evidence="4" id="KW-1185">Reference proteome</keyword>
<sequence length="302" mass="34836">MHAYTDGNSKIAQNTPTSPNLQCNVRLLLSIITIVINATRFSNDTVNRRLMSLFNFKASPLNKPKNPVKTSDVMVDPSRNLWFCLYIPTTTDTAAKLPLVIYFHSGGFVFFSANSQCYNDLCKSLTTKLPVVTSVNYRYAPKHRYPSQYEDDFDVLKFIDITRIDGLDLNKASNHEFCQVRVIGLIVIHPFFGGKERTESETWLQTDWHWKAFLPEGSDRDHAVANVFGPESHCVLEVRFPATIIFVGGFDLLQDWQNIYYQGLKKNRIQAYLIEYLNSFHAFYAFLDTRKNNLRDEILCYE</sequence>
<dbReference type="Pfam" id="PF07859">
    <property type="entry name" value="Abhydrolase_3"/>
    <property type="match status" value="2"/>
</dbReference>
<reference evidence="4" key="2">
    <citation type="submission" date="2019-10" db="EMBL/GenBank/DDBJ databases">
        <title>A de novo genome assembly of a pear dwarfing rootstock.</title>
        <authorList>
            <person name="Wang F."/>
            <person name="Wang J."/>
            <person name="Li S."/>
            <person name="Zhang Y."/>
            <person name="Fang M."/>
            <person name="Ma L."/>
            <person name="Zhao Y."/>
            <person name="Jiang S."/>
        </authorList>
    </citation>
    <scope>NUCLEOTIDE SEQUENCE [LARGE SCALE GENOMIC DNA]</scope>
</reference>
<feature type="domain" description="Alpha/beta hydrolase fold-3" evidence="2">
    <location>
        <begin position="181"/>
        <end position="284"/>
    </location>
</feature>
<evidence type="ECO:0000259" key="2">
    <source>
        <dbReference type="Pfam" id="PF07859"/>
    </source>
</evidence>
<protein>
    <submittedName>
        <fullName evidence="3">Carboxylesterase 18</fullName>
    </submittedName>
</protein>
<dbReference type="SUPFAM" id="SSF53474">
    <property type="entry name" value="alpha/beta-Hydrolases"/>
    <property type="match status" value="1"/>
</dbReference>
<evidence type="ECO:0000313" key="4">
    <source>
        <dbReference type="Proteomes" id="UP000327157"/>
    </source>
</evidence>